<organism evidence="2 3">
    <name type="scientific">Tribonema minus</name>
    <dbReference type="NCBI Taxonomy" id="303371"/>
    <lineage>
        <taxon>Eukaryota</taxon>
        <taxon>Sar</taxon>
        <taxon>Stramenopiles</taxon>
        <taxon>Ochrophyta</taxon>
        <taxon>PX clade</taxon>
        <taxon>Xanthophyceae</taxon>
        <taxon>Tribonematales</taxon>
        <taxon>Tribonemataceae</taxon>
        <taxon>Tribonema</taxon>
    </lineage>
</organism>
<accession>A0A835ZDH9</accession>
<evidence type="ECO:0000256" key="1">
    <source>
        <dbReference type="SAM" id="MobiDB-lite"/>
    </source>
</evidence>
<evidence type="ECO:0008006" key="4">
    <source>
        <dbReference type="Google" id="ProtNLM"/>
    </source>
</evidence>
<dbReference type="GO" id="GO:0035091">
    <property type="term" value="F:phosphatidylinositol binding"/>
    <property type="evidence" value="ECO:0007669"/>
    <property type="project" value="InterPro"/>
</dbReference>
<feature type="region of interest" description="Disordered" evidence="1">
    <location>
        <begin position="128"/>
        <end position="187"/>
    </location>
</feature>
<proteinExistence type="predicted"/>
<dbReference type="CDD" id="cd06093">
    <property type="entry name" value="PX_domain"/>
    <property type="match status" value="1"/>
</dbReference>
<dbReference type="AlphaFoldDB" id="A0A835ZDH9"/>
<protein>
    <recommendedName>
        <fullName evidence="4">PX domain-containing protein</fullName>
    </recommendedName>
</protein>
<name>A0A835ZDH9_9STRA</name>
<dbReference type="InterPro" id="IPR036871">
    <property type="entry name" value="PX_dom_sf"/>
</dbReference>
<feature type="region of interest" description="Disordered" evidence="1">
    <location>
        <begin position="235"/>
        <end position="254"/>
    </location>
</feature>
<dbReference type="Proteomes" id="UP000664859">
    <property type="component" value="Unassembled WGS sequence"/>
</dbReference>
<dbReference type="SUPFAM" id="SSF64268">
    <property type="entry name" value="PX domain"/>
    <property type="match status" value="1"/>
</dbReference>
<dbReference type="Gene3D" id="3.30.1520.10">
    <property type="entry name" value="Phox-like domain"/>
    <property type="match status" value="1"/>
</dbReference>
<comment type="caution">
    <text evidence="2">The sequence shown here is derived from an EMBL/GenBank/DDBJ whole genome shotgun (WGS) entry which is preliminary data.</text>
</comment>
<feature type="region of interest" description="Disordered" evidence="1">
    <location>
        <begin position="85"/>
        <end position="108"/>
    </location>
</feature>
<gene>
    <name evidence="2" type="ORF">JKP88DRAFT_295121</name>
</gene>
<reference evidence="2" key="1">
    <citation type="submission" date="2021-02" db="EMBL/GenBank/DDBJ databases">
        <title>First Annotated Genome of the Yellow-green Alga Tribonema minus.</title>
        <authorList>
            <person name="Mahan K.M."/>
        </authorList>
    </citation>
    <scope>NUCLEOTIDE SEQUENCE</scope>
    <source>
        <strain evidence="2">UTEX B ZZ1240</strain>
    </source>
</reference>
<keyword evidence="3" id="KW-1185">Reference proteome</keyword>
<evidence type="ECO:0000313" key="3">
    <source>
        <dbReference type="Proteomes" id="UP000664859"/>
    </source>
</evidence>
<evidence type="ECO:0000313" key="2">
    <source>
        <dbReference type="EMBL" id="KAG5191700.1"/>
    </source>
</evidence>
<dbReference type="OrthoDB" id="44355at2759"/>
<sequence length="396" mass="43966">MLPLEFPGLGGPSAQSSHPSLPGMGLWLSIADSMERVCTDKASVDKRDAGCLDQHFKTSAFFDETSCRHDYKLVGSKIYSSGRFQEQMKQDAEDAATSRNASGGGESTSNVELLQVLSQLQVLSESIGSGGSLGKRRGDSTLSVNSESDPWGWFEDPETDAHGGGSAQGCADTQHETAPGGGTPVKETPIYVLTESLSAQRLWHQTAGRRPRQPSQERTYFEQVWEKNFGESEVDYTKPLPSDRRSSRKGARPPTRVLYRATSPFGSAVSKSFKCENCGEISSIMVHIPKFQIVQSGSDVHAEYLIVVGLGAVTLGVWRRFREFKNLANKLEGSNKRQQFHNALCSWHCLRARQRLFRCLDKDYLILKCFLLERFLHDLVFESMSPDTVREFLGVL</sequence>
<dbReference type="EMBL" id="JAFCMP010000015">
    <property type="protein sequence ID" value="KAG5191700.1"/>
    <property type="molecule type" value="Genomic_DNA"/>
</dbReference>